<protein>
    <submittedName>
        <fullName evidence="2">DUF6090 family protein</fullName>
    </submittedName>
</protein>
<reference evidence="2" key="1">
    <citation type="submission" date="2023-06" db="EMBL/GenBank/DDBJ databases">
        <title>Robiginitalea aurantiacus sp. nov. and Algoriphagus sediminis sp. nov., isolated from coastal sediment.</title>
        <authorList>
            <person name="Zhou Z.Y."/>
            <person name="An J."/>
            <person name="Jia Y.W."/>
            <person name="Du Z.J."/>
        </authorList>
    </citation>
    <scope>NUCLEOTIDE SEQUENCE</scope>
    <source>
        <strain evidence="2">M39</strain>
    </source>
</reference>
<keyword evidence="1" id="KW-1133">Transmembrane helix</keyword>
<keyword evidence="1" id="KW-0812">Transmembrane</keyword>
<dbReference type="Proteomes" id="UP001174839">
    <property type="component" value="Unassembled WGS sequence"/>
</dbReference>
<organism evidence="2 3">
    <name type="scientific">Robiginitalea aurantiaca</name>
    <dbReference type="NCBI Taxonomy" id="3056915"/>
    <lineage>
        <taxon>Bacteria</taxon>
        <taxon>Pseudomonadati</taxon>
        <taxon>Bacteroidota</taxon>
        <taxon>Flavobacteriia</taxon>
        <taxon>Flavobacteriales</taxon>
        <taxon>Flavobacteriaceae</taxon>
        <taxon>Robiginitalea</taxon>
    </lineage>
</organism>
<keyword evidence="3" id="KW-1185">Reference proteome</keyword>
<dbReference type="EMBL" id="JAUDUY010000002">
    <property type="protein sequence ID" value="MDM9630919.1"/>
    <property type="molecule type" value="Genomic_DNA"/>
</dbReference>
<accession>A0ABT7WDC0</accession>
<comment type="caution">
    <text evidence="2">The sequence shown here is derived from an EMBL/GenBank/DDBJ whole genome shotgun (WGS) entry which is preliminary data.</text>
</comment>
<feature type="transmembrane region" description="Helical" evidence="1">
    <location>
        <begin position="21"/>
        <end position="42"/>
    </location>
</feature>
<dbReference type="Pfam" id="PF19578">
    <property type="entry name" value="DUF6090"/>
    <property type="match status" value="1"/>
</dbReference>
<name>A0ABT7WDC0_9FLAO</name>
<gene>
    <name evidence="2" type="ORF">QU605_05525</name>
</gene>
<evidence type="ECO:0000256" key="1">
    <source>
        <dbReference type="SAM" id="Phobius"/>
    </source>
</evidence>
<dbReference type="InterPro" id="IPR045749">
    <property type="entry name" value="DUF6090"/>
</dbReference>
<proteinExistence type="predicted"/>
<dbReference type="RefSeq" id="WP_289724281.1">
    <property type="nucleotide sequence ID" value="NZ_JAUDUY010000002.1"/>
</dbReference>
<evidence type="ECO:0000313" key="3">
    <source>
        <dbReference type="Proteomes" id="UP001174839"/>
    </source>
</evidence>
<sequence length="250" mass="28795">MFKFFRNIRQNLIRNGQTRRYVFYALGEIALVVIGILLALQIDSWQTERMQRKKEILYLKEIRTNLEDDFGNVAYSIAHNQRKDSIIQLCLTSILEGSSDAESMMTILGNMPALAEFSVYTPNRVAFDNMLSAENIDLISNDSLRTNISKFYSEGNLLFGMQDRVKDLTRKFVDNTTPLLMNRESIELIFGKSSEFDSAEDLGFRKNNTLFGDLFGMQRNLGFHTAYLQTYQEEILKLQNQIEGFLTGSE</sequence>
<evidence type="ECO:0000313" key="2">
    <source>
        <dbReference type="EMBL" id="MDM9630919.1"/>
    </source>
</evidence>
<keyword evidence="1" id="KW-0472">Membrane</keyword>